<dbReference type="EMBL" id="RBRD01000292">
    <property type="protein sequence ID" value="RMQ30735.1"/>
    <property type="molecule type" value="Genomic_DNA"/>
</dbReference>
<feature type="transmembrane region" description="Helical" evidence="1">
    <location>
        <begin position="123"/>
        <end position="142"/>
    </location>
</feature>
<keyword evidence="1" id="KW-1133">Transmembrane helix</keyword>
<comment type="caution">
    <text evidence="2">The sequence shown here is derived from an EMBL/GenBank/DDBJ whole genome shotgun (WGS) entry which is preliminary data.</text>
</comment>
<sequence>MSDLKKITVTVKNYELQGSENSGFLYRKVRLVDESGKIFYYKNLVIPKYLDRKGALASDVLRTWYIKHISKSAVVIVAFETKSGVIEYDLDEVRDLARSGLFMGIVYGIGCIPAGIIAATATFGIGLVIIPFGIYAAYRNIFKIPASLSRRRLLQDFSLQGIQVGEGWAR</sequence>
<gene>
    <name evidence="2" type="ORF">ALQ05_01226</name>
</gene>
<proteinExistence type="predicted"/>
<feature type="transmembrane region" description="Helical" evidence="1">
    <location>
        <begin position="100"/>
        <end position="117"/>
    </location>
</feature>
<reference evidence="2 3" key="1">
    <citation type="submission" date="2018-08" db="EMBL/GenBank/DDBJ databases">
        <title>Recombination of ecologically and evolutionarily significant loci maintains genetic cohesion in the Pseudomonas syringae species complex.</title>
        <authorList>
            <person name="Dillon M."/>
            <person name="Thakur S."/>
            <person name="Almeida R.N.D."/>
            <person name="Weir B.S."/>
            <person name="Guttman D.S."/>
        </authorList>
    </citation>
    <scope>NUCLEOTIDE SEQUENCE [LARGE SCALE GENOMIC DNA]</scope>
    <source>
        <strain evidence="2 3">ICMP 535</strain>
    </source>
</reference>
<evidence type="ECO:0000256" key="1">
    <source>
        <dbReference type="SAM" id="Phobius"/>
    </source>
</evidence>
<accession>A0A3M4V4A6</accession>
<protein>
    <submittedName>
        <fullName evidence="2">Uncharacterized protein</fullName>
    </submittedName>
</protein>
<evidence type="ECO:0000313" key="2">
    <source>
        <dbReference type="EMBL" id="RMQ30735.1"/>
    </source>
</evidence>
<keyword evidence="1" id="KW-0472">Membrane</keyword>
<evidence type="ECO:0000313" key="3">
    <source>
        <dbReference type="Proteomes" id="UP000279553"/>
    </source>
</evidence>
<organism evidence="2 3">
    <name type="scientific">Pseudomonas amygdali pv. mori</name>
    <dbReference type="NCBI Taxonomy" id="34065"/>
    <lineage>
        <taxon>Bacteria</taxon>
        <taxon>Pseudomonadati</taxon>
        <taxon>Pseudomonadota</taxon>
        <taxon>Gammaproteobacteria</taxon>
        <taxon>Pseudomonadales</taxon>
        <taxon>Pseudomonadaceae</taxon>
        <taxon>Pseudomonas</taxon>
        <taxon>Pseudomonas amygdali</taxon>
    </lineage>
</organism>
<dbReference type="Proteomes" id="UP000279553">
    <property type="component" value="Unassembled WGS sequence"/>
</dbReference>
<dbReference type="RefSeq" id="WP_122390087.1">
    <property type="nucleotide sequence ID" value="NZ_RBRD01000292.1"/>
</dbReference>
<dbReference type="AlphaFoldDB" id="A0A3M4V4A6"/>
<name>A0A3M4V4A6_PSEA0</name>
<keyword evidence="1" id="KW-0812">Transmembrane</keyword>